<proteinExistence type="predicted"/>
<gene>
    <name evidence="2" type="ORF">GGD41_001436</name>
</gene>
<evidence type="ECO:0000313" key="3">
    <source>
        <dbReference type="Proteomes" id="UP000572540"/>
    </source>
</evidence>
<dbReference type="RefSeq" id="WP_218905215.1">
    <property type="nucleotide sequence ID" value="NZ_JACCAU010000001.1"/>
</dbReference>
<reference evidence="2 3" key="1">
    <citation type="submission" date="2020-07" db="EMBL/GenBank/DDBJ databases">
        <title>Exploring microbial biodiversity for novel pathways involved in the catabolism of aromatic compounds derived from lignin.</title>
        <authorList>
            <person name="Elkins J."/>
        </authorList>
    </citation>
    <scope>NUCLEOTIDE SEQUENCE [LARGE SCALE GENOMIC DNA]</scope>
    <source>
        <strain evidence="2 3">H2C3B</strain>
    </source>
</reference>
<dbReference type="EMBL" id="JACCAU010000001">
    <property type="protein sequence ID" value="NYH14208.1"/>
    <property type="molecule type" value="Genomic_DNA"/>
</dbReference>
<dbReference type="PANTHER" id="PTHR40269:SF1">
    <property type="entry name" value="OUTER MEMBRANE PROTEIN"/>
    <property type="match status" value="1"/>
</dbReference>
<feature type="chain" id="PRO_5030520489" description="DUF3300 domain-containing protein" evidence="1">
    <location>
        <begin position="26"/>
        <end position="174"/>
    </location>
</feature>
<dbReference type="Proteomes" id="UP000572540">
    <property type="component" value="Unassembled WGS sequence"/>
</dbReference>
<evidence type="ECO:0008006" key="4">
    <source>
        <dbReference type="Google" id="ProtNLM"/>
    </source>
</evidence>
<evidence type="ECO:0000313" key="2">
    <source>
        <dbReference type="EMBL" id="NYH14208.1"/>
    </source>
</evidence>
<feature type="signal peptide" evidence="1">
    <location>
        <begin position="1"/>
        <end position="25"/>
    </location>
</feature>
<dbReference type="PANTHER" id="PTHR40269">
    <property type="entry name" value="OUTER MEMBRANE PROTEIN-RELATED"/>
    <property type="match status" value="1"/>
</dbReference>
<accession>A0A7Z0AYX9</accession>
<sequence>MKITAVRTIVAAVSSVMLFGLAALAQTPPLAPVPAQLAAALAPAALDQMLAPIALYPDPLIAQILMAATYPLEIVEAHRWVQDPNQAALAGDALAAALANESWDPSVKSLVAFPQVLAMMDGNLDWTERLGDALLADQTAVSNAIQRLRQRATAAGTLNTTQQEGRCQVSERGR</sequence>
<keyword evidence="1" id="KW-0732">Signal</keyword>
<name>A0A7Z0AYX9_9BURK</name>
<dbReference type="Pfam" id="PF11737">
    <property type="entry name" value="DUF3300"/>
    <property type="match status" value="1"/>
</dbReference>
<evidence type="ECO:0000256" key="1">
    <source>
        <dbReference type="SAM" id="SignalP"/>
    </source>
</evidence>
<protein>
    <recommendedName>
        <fullName evidence="4">DUF3300 domain-containing protein</fullName>
    </recommendedName>
</protein>
<organism evidence="2 3">
    <name type="scientific">Paraburkholderia bryophila</name>
    <dbReference type="NCBI Taxonomy" id="420952"/>
    <lineage>
        <taxon>Bacteria</taxon>
        <taxon>Pseudomonadati</taxon>
        <taxon>Pseudomonadota</taxon>
        <taxon>Betaproteobacteria</taxon>
        <taxon>Burkholderiales</taxon>
        <taxon>Burkholderiaceae</taxon>
        <taxon>Paraburkholderia</taxon>
    </lineage>
</organism>
<dbReference type="InterPro" id="IPR021728">
    <property type="entry name" value="DUF3300"/>
</dbReference>
<dbReference type="AlphaFoldDB" id="A0A7Z0AYX9"/>
<comment type="caution">
    <text evidence="2">The sequence shown here is derived from an EMBL/GenBank/DDBJ whole genome shotgun (WGS) entry which is preliminary data.</text>
</comment>